<dbReference type="PANTHER" id="PTHR30408">
    <property type="entry name" value="TYPE-1 RESTRICTION ENZYME ECOKI SPECIFICITY PROTEIN"/>
    <property type="match status" value="1"/>
</dbReference>
<evidence type="ECO:0000256" key="2">
    <source>
        <dbReference type="ARBA" id="ARBA00022747"/>
    </source>
</evidence>
<dbReference type="InterPro" id="IPR000055">
    <property type="entry name" value="Restrct_endonuc_typeI_TRD"/>
</dbReference>
<keyword evidence="2" id="KW-0680">Restriction system</keyword>
<evidence type="ECO:0000259" key="4">
    <source>
        <dbReference type="Pfam" id="PF01420"/>
    </source>
</evidence>
<dbReference type="eggNOG" id="COG0732">
    <property type="taxonomic scope" value="Bacteria"/>
</dbReference>
<dbReference type="Proteomes" id="UP000027616">
    <property type="component" value="Chromosome I"/>
</dbReference>
<name>A0A060RDJ7_9BACT</name>
<dbReference type="OrthoDB" id="2234796at2"/>
<evidence type="ECO:0000313" key="6">
    <source>
        <dbReference type="Proteomes" id="UP000027616"/>
    </source>
</evidence>
<dbReference type="KEGG" id="rbc:BN938_1769"/>
<dbReference type="PANTHER" id="PTHR30408:SF13">
    <property type="entry name" value="TYPE I RESTRICTION ENZYME HINDI SPECIFICITY SUBUNIT"/>
    <property type="match status" value="1"/>
</dbReference>
<dbReference type="STRING" id="1433126.BN938_1769"/>
<sequence>MRFPEFAGEWEEVRLKDICTISKGAGISKDQLSIDGTPCILYGELYTKYKSEVVRDVFSRTNICDSNLVRSKANDVIIPSSGESAVDIATARCIPYDGVLLGGDLNIIRLSEQNGIFFSYQLNGARKREIAKVAQGVSVVHLYGENLKNLTVFYPLKAEQDKIARFLSLIDERIATQNKIIAHLESLIKGLSQIIFENNAGWEESTISEVASVVSGGTPDTSIPSFWGGDINWFTPSEIGRAKYVNSSNRTITEKGLKNSSAKLLPPNSLLLSTRATIGECSICQSTCTTNQGFQSLVATHVDYEFLFYFMRTKKSELIKKASGSTFSEISANEVKRLKIFIPTINTQKQIANLLKSVDEKITIETKVLSAYNLQKQTLLQRLFI</sequence>
<dbReference type="Gene3D" id="1.10.287.1120">
    <property type="entry name" value="Bipartite methylase S protein"/>
    <property type="match status" value="1"/>
</dbReference>
<dbReference type="GO" id="GO:0003677">
    <property type="term" value="F:DNA binding"/>
    <property type="evidence" value="ECO:0007669"/>
    <property type="project" value="UniProtKB-KW"/>
</dbReference>
<organism evidence="5 6">
    <name type="scientific">Mucinivorans hirudinis</name>
    <dbReference type="NCBI Taxonomy" id="1433126"/>
    <lineage>
        <taxon>Bacteria</taxon>
        <taxon>Pseudomonadati</taxon>
        <taxon>Bacteroidota</taxon>
        <taxon>Bacteroidia</taxon>
        <taxon>Bacteroidales</taxon>
        <taxon>Rikenellaceae</taxon>
        <taxon>Mucinivorans</taxon>
    </lineage>
</organism>
<dbReference type="PATRIC" id="fig|1433126.3.peg.1745"/>
<keyword evidence="3" id="KW-0238">DNA-binding</keyword>
<dbReference type="InterPro" id="IPR044946">
    <property type="entry name" value="Restrct_endonuc_typeI_TRD_sf"/>
</dbReference>
<dbReference type="GO" id="GO:0009307">
    <property type="term" value="P:DNA restriction-modification system"/>
    <property type="evidence" value="ECO:0007669"/>
    <property type="project" value="UniProtKB-KW"/>
</dbReference>
<dbReference type="CDD" id="cd17273">
    <property type="entry name" value="RMtype1_S_EcoJA69PI-TRD1-CR1_like"/>
    <property type="match status" value="1"/>
</dbReference>
<dbReference type="HOGENOM" id="CLU_021095_0_3_10"/>
<dbReference type="SUPFAM" id="SSF116734">
    <property type="entry name" value="DNA methylase specificity domain"/>
    <property type="match status" value="2"/>
</dbReference>
<dbReference type="EC" id="3.1.21.3" evidence="5"/>
<protein>
    <submittedName>
        <fullName evidence="5">Type I restriction-modification system, specificity subunit S</fullName>
        <ecNumber evidence="5">3.1.21.3</ecNumber>
    </submittedName>
</protein>
<feature type="domain" description="Type I restriction modification DNA specificity" evidence="4">
    <location>
        <begin position="9"/>
        <end position="185"/>
    </location>
</feature>
<evidence type="ECO:0000256" key="3">
    <source>
        <dbReference type="ARBA" id="ARBA00023125"/>
    </source>
</evidence>
<proteinExistence type="inferred from homology"/>
<keyword evidence="5" id="KW-0378">Hydrolase</keyword>
<dbReference type="InterPro" id="IPR052021">
    <property type="entry name" value="Type-I_RS_S_subunit"/>
</dbReference>
<comment type="similarity">
    <text evidence="1">Belongs to the type-I restriction system S methylase family.</text>
</comment>
<dbReference type="AlphaFoldDB" id="A0A060RDJ7"/>
<dbReference type="EMBL" id="HG934468">
    <property type="protein sequence ID" value="CDN31849.1"/>
    <property type="molecule type" value="Genomic_DNA"/>
</dbReference>
<dbReference type="Gene3D" id="3.90.220.20">
    <property type="entry name" value="DNA methylase specificity domains"/>
    <property type="match status" value="2"/>
</dbReference>
<evidence type="ECO:0000313" key="5">
    <source>
        <dbReference type="EMBL" id="CDN31849.1"/>
    </source>
</evidence>
<dbReference type="GO" id="GO:0009035">
    <property type="term" value="F:type I site-specific deoxyribonuclease activity"/>
    <property type="evidence" value="ECO:0007669"/>
    <property type="project" value="UniProtKB-EC"/>
</dbReference>
<dbReference type="Pfam" id="PF01420">
    <property type="entry name" value="Methylase_S"/>
    <property type="match status" value="2"/>
</dbReference>
<feature type="domain" description="Type I restriction modification DNA specificity" evidence="4">
    <location>
        <begin position="201"/>
        <end position="368"/>
    </location>
</feature>
<reference evidence="5 6" key="1">
    <citation type="journal article" date="2015" name="Genome Announc.">
        <title>Complete Genome Sequence of the Novel Leech Symbiont Mucinivorans hirudinis M3T.</title>
        <authorList>
            <person name="Nelson M.C."/>
            <person name="Bomar L."/>
            <person name="Graf J."/>
        </authorList>
    </citation>
    <scope>NUCLEOTIDE SEQUENCE [LARGE SCALE GENOMIC DNA]</scope>
    <source>
        <strain evidence="6">M3</strain>
    </source>
</reference>
<dbReference type="REBASE" id="88603">
    <property type="entry name" value="S2.MhiM3ORF1767P"/>
</dbReference>
<gene>
    <name evidence="5" type="ORF">BN938_1769</name>
</gene>
<accession>A0A060RDJ7</accession>
<evidence type="ECO:0000256" key="1">
    <source>
        <dbReference type="ARBA" id="ARBA00010923"/>
    </source>
</evidence>
<keyword evidence="6" id="KW-1185">Reference proteome</keyword>